<reference evidence="4" key="1">
    <citation type="submission" date="2017-09" db="EMBL/GenBank/DDBJ databases">
        <authorList>
            <person name="Varghese N."/>
            <person name="Submissions S."/>
        </authorList>
    </citation>
    <scope>NUCLEOTIDE SEQUENCE [LARGE SCALE GENOMIC DNA]</scope>
    <source>
        <strain evidence="4">CGMCC 1.12461</strain>
    </source>
</reference>
<dbReference type="PANTHER" id="PTHR43265:SF1">
    <property type="entry name" value="ESTERASE ESTD"/>
    <property type="match status" value="1"/>
</dbReference>
<accession>A0A285ITA9</accession>
<dbReference type="OrthoDB" id="5781675at2"/>
<evidence type="ECO:0000256" key="1">
    <source>
        <dbReference type="SAM" id="Phobius"/>
    </source>
</evidence>
<dbReference type="EMBL" id="OBEB01000003">
    <property type="protein sequence ID" value="SNY51232.1"/>
    <property type="molecule type" value="Genomic_DNA"/>
</dbReference>
<name>A0A285ITA9_9GAMM</name>
<dbReference type="InterPro" id="IPR053145">
    <property type="entry name" value="AB_hydrolase_Est10"/>
</dbReference>
<keyword evidence="1" id="KW-1133">Transmembrane helix</keyword>
<keyword evidence="4" id="KW-1185">Reference proteome</keyword>
<protein>
    <recommendedName>
        <fullName evidence="2">Serine aminopeptidase S33 domain-containing protein</fullName>
    </recommendedName>
</protein>
<evidence type="ECO:0000259" key="2">
    <source>
        <dbReference type="Pfam" id="PF12146"/>
    </source>
</evidence>
<proteinExistence type="predicted"/>
<keyword evidence="1" id="KW-0472">Membrane</keyword>
<dbReference type="GO" id="GO:0052689">
    <property type="term" value="F:carboxylic ester hydrolase activity"/>
    <property type="evidence" value="ECO:0007669"/>
    <property type="project" value="TreeGrafter"/>
</dbReference>
<dbReference type="InterPro" id="IPR022742">
    <property type="entry name" value="Hydrolase_4"/>
</dbReference>
<dbReference type="Gene3D" id="3.40.50.1820">
    <property type="entry name" value="alpha/beta hydrolase"/>
    <property type="match status" value="1"/>
</dbReference>
<dbReference type="Proteomes" id="UP000219353">
    <property type="component" value="Unassembled WGS sequence"/>
</dbReference>
<sequence>MNCKNYSGYLWGIAIFASTIIIGSLTGCAETTANTSYADKIVQQVNTVNASAAVDNVVGDWMGELQIPNSSLRLWLTVERDVEGNLQASLDSIDQAPGKKMAVGDISVQDNQLSFKIPKISASYSGEWNEQTQQWQGRFNQGRSFDLNFTRGKPKADPIYPELNGKWQAEISGHPLIVRIESNQMGTKAVLDSPDEGVTGLPISALTFSNGEISFLIPTAKVTFKGTVTGSASQFSGQWVQQGQPRRQLTFVKLAVVSSQHVPKRPQHPTGQQPYQSKPVRFKNTQATGVELAGTLTLPKGKGPFAAAILISGSGPQDRDESFMGHKPFAVIADYLTRNGIAVLRYDDRGIEQSTGDYYSATSLDFASDANAAFNYLSNRKDINVNAIGMIGHSEGGLIAPLAADINKKIAFVVLLAGPGVKTPDLMLAQQEAMARLQNVPEEKINKMMAISRQIMENVRKSPNEEAAIKTVTEILSAESLAILGTPDTAKPDFVAAVTSAWYRYFMSYDPARYFADKALPVLALNGELDVQVPAEQNLAGLKIILSDHVDATVKQLPRLNHMFQQAKTGSMAEYREIEQTFSPDALKLMSAWINARF</sequence>
<evidence type="ECO:0000313" key="3">
    <source>
        <dbReference type="EMBL" id="SNY51232.1"/>
    </source>
</evidence>
<feature type="domain" description="Serine aminopeptidase S33" evidence="2">
    <location>
        <begin position="330"/>
        <end position="439"/>
    </location>
</feature>
<dbReference type="RefSeq" id="WP_097111048.1">
    <property type="nucleotide sequence ID" value="NZ_OBEB01000003.1"/>
</dbReference>
<organism evidence="3 4">
    <name type="scientific">Arsukibacterium tuosuense</name>
    <dbReference type="NCBI Taxonomy" id="1323745"/>
    <lineage>
        <taxon>Bacteria</taxon>
        <taxon>Pseudomonadati</taxon>
        <taxon>Pseudomonadota</taxon>
        <taxon>Gammaproteobacteria</taxon>
        <taxon>Chromatiales</taxon>
        <taxon>Chromatiaceae</taxon>
        <taxon>Arsukibacterium</taxon>
    </lineage>
</organism>
<gene>
    <name evidence="3" type="ORF">SAMN06297280_1792</name>
</gene>
<keyword evidence="1" id="KW-0812">Transmembrane</keyword>
<dbReference type="SUPFAM" id="SSF53474">
    <property type="entry name" value="alpha/beta-Hydrolases"/>
    <property type="match status" value="1"/>
</dbReference>
<evidence type="ECO:0000313" key="4">
    <source>
        <dbReference type="Proteomes" id="UP000219353"/>
    </source>
</evidence>
<dbReference type="PANTHER" id="PTHR43265">
    <property type="entry name" value="ESTERASE ESTD"/>
    <property type="match status" value="1"/>
</dbReference>
<dbReference type="InterPro" id="IPR029058">
    <property type="entry name" value="AB_hydrolase_fold"/>
</dbReference>
<dbReference type="PROSITE" id="PS51257">
    <property type="entry name" value="PROKAR_LIPOPROTEIN"/>
    <property type="match status" value="1"/>
</dbReference>
<dbReference type="AlphaFoldDB" id="A0A285ITA9"/>
<feature type="transmembrane region" description="Helical" evidence="1">
    <location>
        <begin position="9"/>
        <end position="27"/>
    </location>
</feature>
<dbReference type="Pfam" id="PF12146">
    <property type="entry name" value="Hydrolase_4"/>
    <property type="match status" value="1"/>
</dbReference>